<evidence type="ECO:0000256" key="1">
    <source>
        <dbReference type="SAM" id="MobiDB-lite"/>
    </source>
</evidence>
<feature type="region of interest" description="Disordered" evidence="1">
    <location>
        <begin position="1"/>
        <end position="21"/>
    </location>
</feature>
<gene>
    <name evidence="2" type="ORF">A6E15_00770</name>
</gene>
<comment type="caution">
    <text evidence="2">The sequence shown here is derived from an EMBL/GenBank/DDBJ whole genome shotgun (WGS) entry which is preliminary data.</text>
</comment>
<accession>A0A1S8AT03</accession>
<dbReference type="Proteomes" id="UP000189370">
    <property type="component" value="Unassembled WGS sequence"/>
</dbReference>
<evidence type="ECO:0000313" key="2">
    <source>
        <dbReference type="EMBL" id="OLZ39604.1"/>
    </source>
</evidence>
<proteinExistence type="predicted"/>
<keyword evidence="3" id="KW-1185">Reference proteome</keyword>
<name>A0A1S8AT03_9EURY</name>
<protein>
    <submittedName>
        <fullName evidence="2">Uncharacterized protein</fullName>
    </submittedName>
</protein>
<reference evidence="3" key="1">
    <citation type="submission" date="2016-04" db="EMBL/GenBank/DDBJ databases">
        <authorList>
            <person name="Chen S.-C."/>
            <person name="Lai M.-C."/>
        </authorList>
    </citation>
    <scope>NUCLEOTIDE SEQUENCE [LARGE SCALE GENOMIC DNA]</scope>
    <source>
        <strain evidence="3">AB14</strain>
    </source>
</reference>
<sequence>MPRTTDRRPDRRPRVAEERSRFALGRTRDAVDRINGKLASDLKTFTWTPTSANGPTRTSEVFSSSW</sequence>
<evidence type="ECO:0000313" key="3">
    <source>
        <dbReference type="Proteomes" id="UP000189370"/>
    </source>
</evidence>
<dbReference type="AlphaFoldDB" id="A0A1S8AT03"/>
<organism evidence="2 3">
    <name type="scientific">Natrinema saccharevitans</name>
    <dbReference type="NCBI Taxonomy" id="301967"/>
    <lineage>
        <taxon>Archaea</taxon>
        <taxon>Methanobacteriati</taxon>
        <taxon>Methanobacteriota</taxon>
        <taxon>Stenosarchaea group</taxon>
        <taxon>Halobacteria</taxon>
        <taxon>Halobacteriales</taxon>
        <taxon>Natrialbaceae</taxon>
        <taxon>Natrinema</taxon>
    </lineage>
</organism>
<dbReference type="EMBL" id="LWLN01000001">
    <property type="protein sequence ID" value="OLZ39604.1"/>
    <property type="molecule type" value="Genomic_DNA"/>
</dbReference>